<keyword evidence="1" id="KW-1133">Transmembrane helix</keyword>
<evidence type="ECO:0000313" key="5">
    <source>
        <dbReference type="Proteomes" id="UP000521922"/>
    </source>
</evidence>
<accession>A0A7Y9J235</accession>
<feature type="transmembrane region" description="Helical" evidence="1">
    <location>
        <begin position="58"/>
        <end position="78"/>
    </location>
</feature>
<feature type="transmembrane region" description="Helical" evidence="1">
    <location>
        <begin position="90"/>
        <end position="122"/>
    </location>
</feature>
<dbReference type="InterPro" id="IPR000160">
    <property type="entry name" value="GGDEF_dom"/>
</dbReference>
<name>A0A7Y9J235_9ACTN</name>
<keyword evidence="5" id="KW-1185">Reference proteome</keyword>
<dbReference type="InterPro" id="IPR050706">
    <property type="entry name" value="Cyclic-di-GMP_PDE-like"/>
</dbReference>
<reference evidence="4 5" key="1">
    <citation type="submission" date="2020-07" db="EMBL/GenBank/DDBJ databases">
        <title>Sequencing the genomes of 1000 actinobacteria strains.</title>
        <authorList>
            <person name="Klenk H.-P."/>
        </authorList>
    </citation>
    <scope>NUCLEOTIDE SEQUENCE [LARGE SCALE GENOMIC DNA]</scope>
    <source>
        <strain evidence="4 5">DSM 7487</strain>
    </source>
</reference>
<keyword evidence="1" id="KW-0812">Transmembrane</keyword>
<dbReference type="InterPro" id="IPR001633">
    <property type="entry name" value="EAL_dom"/>
</dbReference>
<comment type="caution">
    <text evidence="4">The sequence shown here is derived from an EMBL/GenBank/DDBJ whole genome shotgun (WGS) entry which is preliminary data.</text>
</comment>
<dbReference type="SUPFAM" id="SSF55073">
    <property type="entry name" value="Nucleotide cyclase"/>
    <property type="match status" value="1"/>
</dbReference>
<dbReference type="Gene3D" id="3.20.20.450">
    <property type="entry name" value="EAL domain"/>
    <property type="match status" value="1"/>
</dbReference>
<feature type="transmembrane region" description="Helical" evidence="1">
    <location>
        <begin position="128"/>
        <end position="151"/>
    </location>
</feature>
<dbReference type="InterPro" id="IPR035919">
    <property type="entry name" value="EAL_sf"/>
</dbReference>
<dbReference type="GO" id="GO:0071111">
    <property type="term" value="F:cyclic-guanylate-specific phosphodiesterase activity"/>
    <property type="evidence" value="ECO:0007669"/>
    <property type="project" value="InterPro"/>
</dbReference>
<feature type="domain" description="EAL" evidence="2">
    <location>
        <begin position="309"/>
        <end position="563"/>
    </location>
</feature>
<evidence type="ECO:0000259" key="3">
    <source>
        <dbReference type="PROSITE" id="PS50887"/>
    </source>
</evidence>
<feature type="transmembrane region" description="Helical" evidence="1">
    <location>
        <begin position="33"/>
        <end position="52"/>
    </location>
</feature>
<dbReference type="Pfam" id="PF00563">
    <property type="entry name" value="EAL"/>
    <property type="match status" value="1"/>
</dbReference>
<dbReference type="EMBL" id="JACCBB010000001">
    <property type="protein sequence ID" value="NYD23724.1"/>
    <property type="molecule type" value="Genomic_DNA"/>
</dbReference>
<dbReference type="Proteomes" id="UP000521922">
    <property type="component" value="Unassembled WGS sequence"/>
</dbReference>
<dbReference type="AlphaFoldDB" id="A0A7Y9J235"/>
<dbReference type="Gene3D" id="3.30.70.270">
    <property type="match status" value="1"/>
</dbReference>
<evidence type="ECO:0000256" key="1">
    <source>
        <dbReference type="SAM" id="Phobius"/>
    </source>
</evidence>
<dbReference type="InterPro" id="IPR043128">
    <property type="entry name" value="Rev_trsase/Diguanyl_cyclase"/>
</dbReference>
<dbReference type="PANTHER" id="PTHR33121:SF70">
    <property type="entry name" value="SIGNALING PROTEIN YKOW"/>
    <property type="match status" value="1"/>
</dbReference>
<dbReference type="SMART" id="SM00052">
    <property type="entry name" value="EAL"/>
    <property type="match status" value="1"/>
</dbReference>
<evidence type="ECO:0000259" key="2">
    <source>
        <dbReference type="PROSITE" id="PS50883"/>
    </source>
</evidence>
<dbReference type="InterPro" id="IPR029787">
    <property type="entry name" value="Nucleotide_cyclase"/>
</dbReference>
<feature type="transmembrane region" description="Helical" evidence="1">
    <location>
        <begin position="6"/>
        <end position="26"/>
    </location>
</feature>
<dbReference type="CDD" id="cd01948">
    <property type="entry name" value="EAL"/>
    <property type="match status" value="1"/>
</dbReference>
<sequence>MGLTAGAFYAAGGAAALAVILSATFHDPGDRHVLLALATTALLSSLALFRWGGHLPRGAFHVVVGAGTVLITFAVPLCPTTATALAITTVYSLVAIDVMFFFGWASALVHLVALFGAAVWALHDRSGVTAGVAIALALVCLVITVVVGALVRRASDAHHDSLTGLRNRRGFDAALDAAVAAARHGAPLAAALIDVDHFKTVNDGHGHAAGDRLLQQLSGELLEGLPQEAVLARYGGDEFAVLLPGRTGAQTLELVEDLRRGLTSAGCSAGVAGHLPGESGADLVRRADTALYAAKLSGRGRCRLDDLDSAELAHDLAQALSAGQVRAWFQPVVRPTTGEVVGVEALARWRHPERGCVRPDEFIAVAETTGLIGELGAAVLADACRGAVELARVHGDGLLLTVNVSGRELVSEGYAERALALVRASGWPVERLVVEVTESLLDASSGPALETLHRLRAAGARVAIDDFGTGYSAFSRLDTLPADYLKLDHGFTAQITTSDRRAGVLQALLSLSRALGMQVIAEGVEDEEQDALLGALGCPLAQGYLYARPAPVAELLARPAPAGTRAG</sequence>
<keyword evidence="1" id="KW-0472">Membrane</keyword>
<dbReference type="SMART" id="SM00267">
    <property type="entry name" value="GGDEF"/>
    <property type="match status" value="1"/>
</dbReference>
<organism evidence="4 5">
    <name type="scientific">Kineococcus aurantiacus</name>
    <dbReference type="NCBI Taxonomy" id="37633"/>
    <lineage>
        <taxon>Bacteria</taxon>
        <taxon>Bacillati</taxon>
        <taxon>Actinomycetota</taxon>
        <taxon>Actinomycetes</taxon>
        <taxon>Kineosporiales</taxon>
        <taxon>Kineosporiaceae</taxon>
        <taxon>Kineococcus</taxon>
    </lineage>
</organism>
<dbReference type="SUPFAM" id="SSF141868">
    <property type="entry name" value="EAL domain-like"/>
    <property type="match status" value="1"/>
</dbReference>
<proteinExistence type="predicted"/>
<feature type="domain" description="GGDEF" evidence="3">
    <location>
        <begin position="186"/>
        <end position="307"/>
    </location>
</feature>
<dbReference type="RefSeq" id="WP_179753642.1">
    <property type="nucleotide sequence ID" value="NZ_BAAAGN010000011.1"/>
</dbReference>
<dbReference type="PANTHER" id="PTHR33121">
    <property type="entry name" value="CYCLIC DI-GMP PHOSPHODIESTERASE PDEF"/>
    <property type="match status" value="1"/>
</dbReference>
<dbReference type="PROSITE" id="PS50883">
    <property type="entry name" value="EAL"/>
    <property type="match status" value="1"/>
</dbReference>
<evidence type="ECO:0000313" key="4">
    <source>
        <dbReference type="EMBL" id="NYD23724.1"/>
    </source>
</evidence>
<dbReference type="CDD" id="cd01949">
    <property type="entry name" value="GGDEF"/>
    <property type="match status" value="1"/>
</dbReference>
<dbReference type="NCBIfam" id="TIGR00254">
    <property type="entry name" value="GGDEF"/>
    <property type="match status" value="1"/>
</dbReference>
<protein>
    <submittedName>
        <fullName evidence="4">Diguanylate cyclase (GGDEF)-like protein</fullName>
    </submittedName>
</protein>
<dbReference type="Pfam" id="PF00990">
    <property type="entry name" value="GGDEF"/>
    <property type="match status" value="1"/>
</dbReference>
<gene>
    <name evidence="4" type="ORF">BJ968_003264</name>
</gene>
<dbReference type="PROSITE" id="PS50887">
    <property type="entry name" value="GGDEF"/>
    <property type="match status" value="1"/>
</dbReference>